<proteinExistence type="predicted"/>
<evidence type="ECO:0000313" key="4">
    <source>
        <dbReference type="EMBL" id="MQS98563.1"/>
    </source>
</evidence>
<evidence type="ECO:0000313" key="3">
    <source>
        <dbReference type="EMBL" id="MQS76933.1"/>
    </source>
</evidence>
<feature type="region of interest" description="Disordered" evidence="1">
    <location>
        <begin position="194"/>
        <end position="245"/>
    </location>
</feature>
<dbReference type="EMBL" id="VDFO01000065">
    <property type="protein sequence ID" value="MQS98563.1"/>
    <property type="molecule type" value="Genomic_DNA"/>
</dbReference>
<protein>
    <recommendedName>
        <fullName evidence="7">Lipoprotein</fullName>
    </recommendedName>
</protein>
<evidence type="ECO:0008006" key="7">
    <source>
        <dbReference type="Google" id="ProtNLM"/>
    </source>
</evidence>
<dbReference type="AlphaFoldDB" id="A0A5P0ZRP4"/>
<comment type="caution">
    <text evidence="3">The sequence shown here is derived from an EMBL/GenBank/DDBJ whole genome shotgun (WGS) entry which is preliminary data.</text>
</comment>
<keyword evidence="5" id="KW-1185">Reference proteome</keyword>
<name>A0A5P0ZRP4_9LACO</name>
<reference evidence="5 6" key="1">
    <citation type="journal article" date="2019" name="Syst. Appl. Microbiol.">
        <title>Polyphasic characterization of two novel Lactobacillus spp. isolated from blown salami packages: Description of Lactobacillus halodurans sp. nov. and Lactobacillus salsicarnum sp. nov.</title>
        <authorList>
            <person name="Schuster J.A."/>
            <person name="Klingl A."/>
            <person name="Vogel R.F."/>
            <person name="Ehrmann M.A."/>
        </authorList>
    </citation>
    <scope>NUCLEOTIDE SEQUENCE [LARGE SCALE GENOMIC DNA]</scope>
    <source>
        <strain evidence="4 5">TMW 1.1920</strain>
        <strain evidence="3 6">TMW 1.2172</strain>
    </source>
</reference>
<feature type="compositionally biased region" description="Low complexity" evidence="1">
    <location>
        <begin position="21"/>
        <end position="33"/>
    </location>
</feature>
<feature type="compositionally biased region" description="Low complexity" evidence="1">
    <location>
        <begin position="194"/>
        <end position="235"/>
    </location>
</feature>
<dbReference type="Proteomes" id="UP000371423">
    <property type="component" value="Unassembled WGS sequence"/>
</dbReference>
<feature type="chain" id="PRO_5044622361" description="Lipoprotein" evidence="2">
    <location>
        <begin position="25"/>
        <end position="306"/>
    </location>
</feature>
<feature type="signal peptide" evidence="2">
    <location>
        <begin position="1"/>
        <end position="24"/>
    </location>
</feature>
<dbReference type="EMBL" id="VDFP01000032">
    <property type="protein sequence ID" value="MQS76933.1"/>
    <property type="molecule type" value="Genomic_DNA"/>
</dbReference>
<dbReference type="PROSITE" id="PS51257">
    <property type="entry name" value="PROKAR_LIPOPROTEIN"/>
    <property type="match status" value="1"/>
</dbReference>
<evidence type="ECO:0000256" key="1">
    <source>
        <dbReference type="SAM" id="MobiDB-lite"/>
    </source>
</evidence>
<dbReference type="OrthoDB" id="2328476at2"/>
<sequence length="306" mass="33407">MKKALLLATTSLVLVLAGCGNSSASSDKSSSNNDTYKTEMTKGNNSVDKKHYQTAADHYQSAVKAKKTKKATESKKQATNFAKVSNYMDKLEFSDAKKALRTIKNQDNGNKTMVKRSKSLIKKVDKIQTNRSNYKLDIKNAKTLIDAGTNDQAKSLLEQVTTAKGIKGKYYVDLYKKANKLLKSIPSTNTAIKADNQTTTDNNTNNTDTNTNNADTNTTDTTTDNNSSTDDQSNNPAANGDFDVEKKEVNGKKITDQDIANARQQLTDQGVKTVGAWSDNDIIRAIKNAAADGRTTIEPSDAKVRQ</sequence>
<evidence type="ECO:0000313" key="5">
    <source>
        <dbReference type="Proteomes" id="UP000371423"/>
    </source>
</evidence>
<evidence type="ECO:0000313" key="6">
    <source>
        <dbReference type="Proteomes" id="UP000414364"/>
    </source>
</evidence>
<keyword evidence="2" id="KW-0732">Signal</keyword>
<dbReference type="RefSeq" id="WP_153386671.1">
    <property type="nucleotide sequence ID" value="NZ_VDFO01000065.1"/>
</dbReference>
<feature type="region of interest" description="Disordered" evidence="1">
    <location>
        <begin position="21"/>
        <end position="46"/>
    </location>
</feature>
<accession>A0A5P0ZRP4</accession>
<dbReference type="Proteomes" id="UP000414364">
    <property type="component" value="Unassembled WGS sequence"/>
</dbReference>
<organism evidence="3 6">
    <name type="scientific">Companilactobacillus halodurans</name>
    <dbReference type="NCBI Taxonomy" id="2584183"/>
    <lineage>
        <taxon>Bacteria</taxon>
        <taxon>Bacillati</taxon>
        <taxon>Bacillota</taxon>
        <taxon>Bacilli</taxon>
        <taxon>Lactobacillales</taxon>
        <taxon>Lactobacillaceae</taxon>
        <taxon>Companilactobacillus</taxon>
    </lineage>
</organism>
<evidence type="ECO:0000256" key="2">
    <source>
        <dbReference type="SAM" id="SignalP"/>
    </source>
</evidence>
<gene>
    <name evidence="4" type="ORF">FHL05_11940</name>
    <name evidence="3" type="ORF">FHL06_11330</name>
</gene>